<dbReference type="Gene3D" id="3.40.50.150">
    <property type="entry name" value="Vaccinia Virus protein VP39"/>
    <property type="match status" value="1"/>
</dbReference>
<sequence length="381" mass="44582">MNVQQLNNKRVIFFGTGELAKKLYHLHISFGLTVAYFVDNNRTLWGTSLNDCPILSPDQLGKENKEDIFILVCSSYFDEISKQLTAMGFMEGKHFDHGHLLNRIAGSAQMFEPGHFYSPIPDLHDVIVREQDLFDHTVTSLPGVDCEENNQLKLLGELSVYYHDFPYFEDEPTRYRFNNLYFEQSDAYFLYSMMRKLRPKRMIEVGSGFSSAVMLDVNERFFQKNIQLTFIEPHPERLHSLLTKEDQDHVKIYNQRLQDTDFSLFDTLEENDILFIDSSHVSKIGSDVNDILFQVLPRLNKGVVIHFHDIFYPFEYPKPWIMEGRAWNEAYLLKAFLQYNDTFRILIWNHYLASKHAPALFSQLPICQQNTGGSLYIQKVK</sequence>
<dbReference type="SUPFAM" id="SSF53335">
    <property type="entry name" value="S-adenosyl-L-methionine-dependent methyltransferases"/>
    <property type="match status" value="2"/>
</dbReference>
<organism evidence="1 2">
    <name type="scientific">Marinicrinis sediminis</name>
    <dbReference type="NCBI Taxonomy" id="1652465"/>
    <lineage>
        <taxon>Bacteria</taxon>
        <taxon>Bacillati</taxon>
        <taxon>Bacillota</taxon>
        <taxon>Bacilli</taxon>
        <taxon>Bacillales</taxon>
        <taxon>Paenibacillaceae</taxon>
    </lineage>
</organism>
<dbReference type="GO" id="GO:0008168">
    <property type="term" value="F:methyltransferase activity"/>
    <property type="evidence" value="ECO:0007669"/>
    <property type="project" value="UniProtKB-KW"/>
</dbReference>
<gene>
    <name evidence="1" type="ORF">ACFSUC_10190</name>
</gene>
<keyword evidence="1" id="KW-0489">Methyltransferase</keyword>
<dbReference type="EMBL" id="JBHUMM010000023">
    <property type="protein sequence ID" value="MFD2671973.1"/>
    <property type="molecule type" value="Genomic_DNA"/>
</dbReference>
<dbReference type="InterPro" id="IPR029063">
    <property type="entry name" value="SAM-dependent_MTases_sf"/>
</dbReference>
<dbReference type="Gene3D" id="3.40.50.720">
    <property type="entry name" value="NAD(P)-binding Rossmann-like Domain"/>
    <property type="match status" value="1"/>
</dbReference>
<dbReference type="RefSeq" id="WP_379929449.1">
    <property type="nucleotide sequence ID" value="NZ_JBHUMM010000023.1"/>
</dbReference>
<protein>
    <submittedName>
        <fullName evidence="1">Class I SAM-dependent methyltransferase</fullName>
    </submittedName>
</protein>
<dbReference type="GO" id="GO:0032259">
    <property type="term" value="P:methylation"/>
    <property type="evidence" value="ECO:0007669"/>
    <property type="project" value="UniProtKB-KW"/>
</dbReference>
<name>A0ABW5RAD6_9BACL</name>
<keyword evidence="1" id="KW-0808">Transferase</keyword>
<proteinExistence type="predicted"/>
<dbReference type="Pfam" id="PF13578">
    <property type="entry name" value="Methyltransf_24"/>
    <property type="match status" value="1"/>
</dbReference>
<keyword evidence="2" id="KW-1185">Reference proteome</keyword>
<evidence type="ECO:0000313" key="2">
    <source>
        <dbReference type="Proteomes" id="UP001597497"/>
    </source>
</evidence>
<comment type="caution">
    <text evidence="1">The sequence shown here is derived from an EMBL/GenBank/DDBJ whole genome shotgun (WGS) entry which is preliminary data.</text>
</comment>
<accession>A0ABW5RAD6</accession>
<reference evidence="2" key="1">
    <citation type="journal article" date="2019" name="Int. J. Syst. Evol. Microbiol.">
        <title>The Global Catalogue of Microorganisms (GCM) 10K type strain sequencing project: providing services to taxonomists for standard genome sequencing and annotation.</title>
        <authorList>
            <consortium name="The Broad Institute Genomics Platform"/>
            <consortium name="The Broad Institute Genome Sequencing Center for Infectious Disease"/>
            <person name="Wu L."/>
            <person name="Ma J."/>
        </authorList>
    </citation>
    <scope>NUCLEOTIDE SEQUENCE [LARGE SCALE GENOMIC DNA]</scope>
    <source>
        <strain evidence="2">KCTC 33676</strain>
    </source>
</reference>
<evidence type="ECO:0000313" key="1">
    <source>
        <dbReference type="EMBL" id="MFD2671973.1"/>
    </source>
</evidence>
<dbReference type="Proteomes" id="UP001597497">
    <property type="component" value="Unassembled WGS sequence"/>
</dbReference>